<accession>A0A382MTC3</accession>
<gene>
    <name evidence="1" type="ORF">METZ01_LOCUS304840</name>
</gene>
<protein>
    <submittedName>
        <fullName evidence="1">Uncharacterized protein</fullName>
    </submittedName>
</protein>
<sequence length="87" mass="9355">MDGLLGRLAGQFSRVKLMMARPVEDSVSVRLDGAMRDLNDAGWVLTSQGLDKAGFTRDGLTLLVEFVEDELVLNGTGVAEAEVDLDS</sequence>
<reference evidence="1" key="1">
    <citation type="submission" date="2018-05" db="EMBL/GenBank/DDBJ databases">
        <authorList>
            <person name="Lanie J.A."/>
            <person name="Ng W.-L."/>
            <person name="Kazmierczak K.M."/>
            <person name="Andrzejewski T.M."/>
            <person name="Davidsen T.M."/>
            <person name="Wayne K.J."/>
            <person name="Tettelin H."/>
            <person name="Glass J.I."/>
            <person name="Rusch D."/>
            <person name="Podicherti R."/>
            <person name="Tsui H.-C.T."/>
            <person name="Winkler M.E."/>
        </authorList>
    </citation>
    <scope>NUCLEOTIDE SEQUENCE</scope>
</reference>
<proteinExistence type="predicted"/>
<name>A0A382MTC3_9ZZZZ</name>
<dbReference type="AlphaFoldDB" id="A0A382MTC3"/>
<organism evidence="1">
    <name type="scientific">marine metagenome</name>
    <dbReference type="NCBI Taxonomy" id="408172"/>
    <lineage>
        <taxon>unclassified sequences</taxon>
        <taxon>metagenomes</taxon>
        <taxon>ecological metagenomes</taxon>
    </lineage>
</organism>
<dbReference type="EMBL" id="UINC01095694">
    <property type="protein sequence ID" value="SVC51986.1"/>
    <property type="molecule type" value="Genomic_DNA"/>
</dbReference>
<evidence type="ECO:0000313" key="1">
    <source>
        <dbReference type="EMBL" id="SVC51986.1"/>
    </source>
</evidence>